<evidence type="ECO:0000256" key="1">
    <source>
        <dbReference type="SAM" id="MobiDB-lite"/>
    </source>
</evidence>
<dbReference type="EMBL" id="QGMF01000041">
    <property type="protein sequence ID" value="TVY20760.1"/>
    <property type="molecule type" value="Genomic_DNA"/>
</dbReference>
<feature type="region of interest" description="Disordered" evidence="1">
    <location>
        <begin position="275"/>
        <end position="385"/>
    </location>
</feature>
<dbReference type="Proteomes" id="UP000469559">
    <property type="component" value="Unassembled WGS sequence"/>
</dbReference>
<evidence type="ECO:0000313" key="5">
    <source>
        <dbReference type="Proteomes" id="UP000469559"/>
    </source>
</evidence>
<feature type="compositionally biased region" description="Polar residues" evidence="1">
    <location>
        <begin position="358"/>
        <end position="367"/>
    </location>
</feature>
<evidence type="ECO:0000256" key="2">
    <source>
        <dbReference type="SAM" id="Phobius"/>
    </source>
</evidence>
<organism evidence="4 5">
    <name type="scientific">Lachnellula arida</name>
    <dbReference type="NCBI Taxonomy" id="1316785"/>
    <lineage>
        <taxon>Eukaryota</taxon>
        <taxon>Fungi</taxon>
        <taxon>Dikarya</taxon>
        <taxon>Ascomycota</taxon>
        <taxon>Pezizomycotina</taxon>
        <taxon>Leotiomycetes</taxon>
        <taxon>Helotiales</taxon>
        <taxon>Lachnaceae</taxon>
        <taxon>Lachnellula</taxon>
    </lineage>
</organism>
<feature type="transmembrane region" description="Helical" evidence="2">
    <location>
        <begin position="245"/>
        <end position="267"/>
    </location>
</feature>
<protein>
    <submittedName>
        <fullName evidence="4">Uncharacterized protein</fullName>
    </submittedName>
</protein>
<keyword evidence="3" id="KW-0732">Signal</keyword>
<sequence>MPARRFLPVAIAFALLNAACAQYGAMDMPAGLSPRQYLGGLEGRAAAGQCAQANSHNCVEVNNPDFCCDNSQYCIINTAGSVGCCAIGSNCGIACESTAYICTTTVTNSGTATPTQACCPRKCTGTSQFPCATSLGGGCCSYGWMCQTGSDQCVSTAAPSSTPVVSISASAVPSGCSAANQFACASSLGGGCCGVGQQCVTSGSGRFCSATTGSVMLTRTGSGGLIATAVSKPSEGKGLSTGAKAGIGVGVSLGALLVIAAVMWFFLVHRHRARQSEGASGPGPPAMSQSSGGRNGGPVRRPSPGRSQPSDYFGPAAESGPFTEDQHSTAMSPGSNRGVPTLPQSPNDIAAPVEIDSRNQSNVTTPGVFNYQKKEGPSNPAIELP</sequence>
<name>A0A8T9BKV5_9HELO</name>
<comment type="caution">
    <text evidence="4">The sequence shown here is derived from an EMBL/GenBank/DDBJ whole genome shotgun (WGS) entry which is preliminary data.</text>
</comment>
<keyword evidence="5" id="KW-1185">Reference proteome</keyword>
<feature type="signal peptide" evidence="3">
    <location>
        <begin position="1"/>
        <end position="21"/>
    </location>
</feature>
<gene>
    <name evidence="4" type="ORF">LARI1_G001159</name>
</gene>
<accession>A0A8T9BKV5</accession>
<keyword evidence="2" id="KW-0812">Transmembrane</keyword>
<keyword evidence="2" id="KW-1133">Transmembrane helix</keyword>
<keyword evidence="2" id="KW-0472">Membrane</keyword>
<dbReference type="OrthoDB" id="4499262at2759"/>
<proteinExistence type="predicted"/>
<evidence type="ECO:0000313" key="4">
    <source>
        <dbReference type="EMBL" id="TVY20760.1"/>
    </source>
</evidence>
<reference evidence="4 5" key="1">
    <citation type="submission" date="2018-05" db="EMBL/GenBank/DDBJ databases">
        <title>Whole genome sequencing for identification of molecular markers to develop diagnostic detection tools for the regulated plant pathogen Lachnellula willkommii.</title>
        <authorList>
            <person name="Giroux E."/>
            <person name="Bilodeau G."/>
        </authorList>
    </citation>
    <scope>NUCLEOTIDE SEQUENCE [LARGE SCALE GENOMIC DNA]</scope>
    <source>
        <strain evidence="4 5">CBS 203.66</strain>
    </source>
</reference>
<feature type="chain" id="PRO_5035843275" evidence="3">
    <location>
        <begin position="22"/>
        <end position="385"/>
    </location>
</feature>
<evidence type="ECO:0000256" key="3">
    <source>
        <dbReference type="SAM" id="SignalP"/>
    </source>
</evidence>
<dbReference type="AlphaFoldDB" id="A0A8T9BKV5"/>